<comment type="similarity">
    <text evidence="3">Belongs to the transaldolase family. Type 1 subfamily.</text>
</comment>
<evidence type="ECO:0000256" key="7">
    <source>
        <dbReference type="ARBA" id="ARBA00023126"/>
    </source>
</evidence>
<dbReference type="InterPro" id="IPR001585">
    <property type="entry name" value="TAL/FSA"/>
</dbReference>
<dbReference type="GO" id="GO:0034599">
    <property type="term" value="P:cellular response to oxidative stress"/>
    <property type="evidence" value="ECO:0007669"/>
    <property type="project" value="EnsemblFungi"/>
</dbReference>
<dbReference type="GO" id="GO:0004801">
    <property type="term" value="F:transaldolase activity"/>
    <property type="evidence" value="ECO:0007669"/>
    <property type="project" value="UniProtKB-EC"/>
</dbReference>
<feature type="region of interest" description="Disordered" evidence="11">
    <location>
        <begin position="1"/>
        <end position="24"/>
    </location>
</feature>
<evidence type="ECO:0000256" key="6">
    <source>
        <dbReference type="ARBA" id="ARBA00022679"/>
    </source>
</evidence>
<dbReference type="GO" id="GO:0005975">
    <property type="term" value="P:carbohydrate metabolic process"/>
    <property type="evidence" value="ECO:0007669"/>
    <property type="project" value="InterPro"/>
</dbReference>
<dbReference type="Proteomes" id="UP000005220">
    <property type="component" value="Chromosome 6"/>
</dbReference>
<dbReference type="InParanoid" id="H2AX89"/>
<dbReference type="PROSITE" id="PS00958">
    <property type="entry name" value="TRANSALDOLASE_2"/>
    <property type="match status" value="1"/>
</dbReference>
<dbReference type="OrthoDB" id="2015515at2759"/>
<comment type="pathway">
    <text evidence="2 10">Carbohydrate degradation; pentose phosphate pathway; D-glyceraldehyde 3-phosphate and beta-D-fructose 6-phosphate from D-ribose 5-phosphate and D-xylulose 5-phosphate (non-oxidative stage): step 2/3.</text>
</comment>
<proteinExistence type="inferred from homology"/>
<comment type="function">
    <text evidence="10">Catalyzes the rate-limiting step of the non-oxidative phase in the pentose phosphate pathway. Catalyzes the reversible conversion of sedheptulose-7-phosphate and D-glyceraldehyde 3-phosphate into erythrose-4-phosphate and beta-D-fructose 6-phosphate.</text>
</comment>
<dbReference type="PANTHER" id="PTHR10683:SF18">
    <property type="entry name" value="TRANSALDOLASE"/>
    <property type="match status" value="1"/>
</dbReference>
<dbReference type="AlphaFoldDB" id="H2AX89"/>
<evidence type="ECO:0000256" key="3">
    <source>
        <dbReference type="ARBA" id="ARBA00008012"/>
    </source>
</evidence>
<dbReference type="UniPathway" id="UPA00115">
    <property type="reaction ID" value="UER00414"/>
</dbReference>
<gene>
    <name evidence="12" type="primary">KAFR0F03930</name>
    <name evidence="12" type="ORF">KAFR_0F03930</name>
</gene>
<sequence>MAPPPEKKQKTESTDAKSSLEQLRAAGTKVVADTGDFEAIDKYHPQDSTTNPSLILAAAKKPAYKKLIDNAVEYGQNHGDTTEEKVCCAMDKLLVEFGSEILKIVPGVVSTEVDARLSFDKERTVKKALRLIELYEEAGHSKDKVLIKIAATWEGIQAARELESKHGIHCNLTLIFAFQQAVACAEGNITLVSPFVGRILDYYKQKTGKTYSVEEHPGILSVKKVYNYYKKYEYKTVIMAASLRTLDEVDALAGLDNMTLSLSLLDDLMNSNQTIARKLDVSKAKAEPLRKVTYIDNEPKFRYELNDNEMATMKLSDGIRKFAADALSLEGILEERLAEE</sequence>
<evidence type="ECO:0000256" key="5">
    <source>
        <dbReference type="ARBA" id="ARBA00018292"/>
    </source>
</evidence>
<dbReference type="InterPro" id="IPR018225">
    <property type="entry name" value="Transaldolase_AS"/>
</dbReference>
<protein>
    <recommendedName>
        <fullName evidence="5 10">Transaldolase</fullName>
        <ecNumber evidence="4 10">2.2.1.2</ecNumber>
    </recommendedName>
</protein>
<dbReference type="eggNOG" id="KOG2772">
    <property type="taxonomic scope" value="Eukaryota"/>
</dbReference>
<dbReference type="PROSITE" id="PS01054">
    <property type="entry name" value="TRANSALDOLASE_1"/>
    <property type="match status" value="1"/>
</dbReference>
<dbReference type="HOGENOM" id="CLU_047470_0_1_1"/>
<dbReference type="EMBL" id="HE650826">
    <property type="protein sequence ID" value="CCF58989.1"/>
    <property type="molecule type" value="Genomic_DNA"/>
</dbReference>
<evidence type="ECO:0000256" key="11">
    <source>
        <dbReference type="SAM" id="MobiDB-lite"/>
    </source>
</evidence>
<dbReference type="EC" id="2.2.1.2" evidence="4 10"/>
<evidence type="ECO:0000256" key="10">
    <source>
        <dbReference type="RuleBase" id="RU000501"/>
    </source>
</evidence>
<dbReference type="FunFam" id="3.20.20.70:FF:000088">
    <property type="entry name" value="Transaldolase"/>
    <property type="match status" value="1"/>
</dbReference>
<reference evidence="12 13" key="1">
    <citation type="journal article" date="2011" name="Proc. Natl. Acad. Sci. U.S.A.">
        <title>Evolutionary erosion of yeast sex chromosomes by mating-type switching accidents.</title>
        <authorList>
            <person name="Gordon J.L."/>
            <person name="Armisen D."/>
            <person name="Proux-Wera E."/>
            <person name="Oheigeartaigh S.S."/>
            <person name="Byrne K.P."/>
            <person name="Wolfe K.H."/>
        </authorList>
    </citation>
    <scope>NUCLEOTIDE SEQUENCE [LARGE SCALE GENOMIC DNA]</scope>
    <source>
        <strain evidence="13">ATCC 22294 / BCRC 22015 / CBS 2517 / CECT 1963 / NBRC 1671 / NRRL Y-8276</strain>
    </source>
</reference>
<dbReference type="STRING" id="1071382.H2AX89"/>
<dbReference type="NCBIfam" id="TIGR00874">
    <property type="entry name" value="talAB"/>
    <property type="match status" value="1"/>
</dbReference>
<dbReference type="Gene3D" id="3.20.20.70">
    <property type="entry name" value="Aldolase class I"/>
    <property type="match status" value="1"/>
</dbReference>
<dbReference type="KEGG" id="kaf:KAFR_0F03930"/>
<dbReference type="PANTHER" id="PTHR10683">
    <property type="entry name" value="TRANSALDOLASE"/>
    <property type="match status" value="1"/>
</dbReference>
<feature type="compositionally biased region" description="Basic and acidic residues" evidence="11">
    <location>
        <begin position="1"/>
        <end position="15"/>
    </location>
</feature>
<name>H2AX89_KAZAF</name>
<comment type="catalytic activity">
    <reaction evidence="9 10">
        <text>D-sedoheptulose 7-phosphate + D-glyceraldehyde 3-phosphate = D-erythrose 4-phosphate + beta-D-fructose 6-phosphate</text>
        <dbReference type="Rhea" id="RHEA:17053"/>
        <dbReference type="ChEBI" id="CHEBI:16897"/>
        <dbReference type="ChEBI" id="CHEBI:57483"/>
        <dbReference type="ChEBI" id="CHEBI:57634"/>
        <dbReference type="ChEBI" id="CHEBI:59776"/>
        <dbReference type="EC" id="2.2.1.2"/>
    </reaction>
</comment>
<evidence type="ECO:0000256" key="8">
    <source>
        <dbReference type="ARBA" id="ARBA00023270"/>
    </source>
</evidence>
<dbReference type="InterPro" id="IPR013785">
    <property type="entry name" value="Aldolase_TIM"/>
</dbReference>
<dbReference type="RefSeq" id="XP_003958124.1">
    <property type="nucleotide sequence ID" value="XM_003958075.1"/>
</dbReference>
<dbReference type="GO" id="GO:0009052">
    <property type="term" value="P:pentose-phosphate shunt, non-oxidative branch"/>
    <property type="evidence" value="ECO:0007669"/>
    <property type="project" value="TreeGrafter"/>
</dbReference>
<dbReference type="Pfam" id="PF00923">
    <property type="entry name" value="TAL_FSA"/>
    <property type="match status" value="1"/>
</dbReference>
<dbReference type="GeneID" id="13884456"/>
<keyword evidence="6 10" id="KW-0808">Transferase</keyword>
<evidence type="ECO:0000313" key="12">
    <source>
        <dbReference type="EMBL" id="CCF58989.1"/>
    </source>
</evidence>
<keyword evidence="8" id="KW-0704">Schiff base</keyword>
<evidence type="ECO:0000256" key="1">
    <source>
        <dbReference type="ARBA" id="ARBA00003518"/>
    </source>
</evidence>
<accession>H2AX89</accession>
<dbReference type="GO" id="GO:0005737">
    <property type="term" value="C:cytoplasm"/>
    <property type="evidence" value="ECO:0007669"/>
    <property type="project" value="InterPro"/>
</dbReference>
<dbReference type="InterPro" id="IPR004730">
    <property type="entry name" value="Transaldolase_1"/>
</dbReference>
<dbReference type="CDD" id="cd00957">
    <property type="entry name" value="Transaldolase_TalAB"/>
    <property type="match status" value="1"/>
</dbReference>
<keyword evidence="13" id="KW-1185">Reference proteome</keyword>
<keyword evidence="7 10" id="KW-0570">Pentose shunt</keyword>
<evidence type="ECO:0000256" key="9">
    <source>
        <dbReference type="ARBA" id="ARBA00048810"/>
    </source>
</evidence>
<comment type="function">
    <text evidence="1">Transaldolase is important for the balance of metabolites in the pentose-phosphate pathway.</text>
</comment>
<evidence type="ECO:0000313" key="13">
    <source>
        <dbReference type="Proteomes" id="UP000005220"/>
    </source>
</evidence>
<organism evidence="12 13">
    <name type="scientific">Kazachstania africana (strain ATCC 22294 / BCRC 22015 / CBS 2517 / CECT 1963 / NBRC 1671 / NRRL Y-8276)</name>
    <name type="common">Yeast</name>
    <name type="synonym">Kluyveromyces africanus</name>
    <dbReference type="NCBI Taxonomy" id="1071382"/>
    <lineage>
        <taxon>Eukaryota</taxon>
        <taxon>Fungi</taxon>
        <taxon>Dikarya</taxon>
        <taxon>Ascomycota</taxon>
        <taxon>Saccharomycotina</taxon>
        <taxon>Saccharomycetes</taxon>
        <taxon>Saccharomycetales</taxon>
        <taxon>Saccharomycetaceae</taxon>
        <taxon>Kazachstania</taxon>
    </lineage>
</organism>
<evidence type="ECO:0000256" key="4">
    <source>
        <dbReference type="ARBA" id="ARBA00013151"/>
    </source>
</evidence>
<dbReference type="SUPFAM" id="SSF51569">
    <property type="entry name" value="Aldolase"/>
    <property type="match status" value="1"/>
</dbReference>
<evidence type="ECO:0000256" key="2">
    <source>
        <dbReference type="ARBA" id="ARBA00004857"/>
    </source>
</evidence>